<organism evidence="1 2">
    <name type="scientific">Leucogyrophana mollusca</name>
    <dbReference type="NCBI Taxonomy" id="85980"/>
    <lineage>
        <taxon>Eukaryota</taxon>
        <taxon>Fungi</taxon>
        <taxon>Dikarya</taxon>
        <taxon>Basidiomycota</taxon>
        <taxon>Agaricomycotina</taxon>
        <taxon>Agaricomycetes</taxon>
        <taxon>Agaricomycetidae</taxon>
        <taxon>Boletales</taxon>
        <taxon>Boletales incertae sedis</taxon>
        <taxon>Leucogyrophana</taxon>
    </lineage>
</organism>
<comment type="caution">
    <text evidence="1">The sequence shown here is derived from an EMBL/GenBank/DDBJ whole genome shotgun (WGS) entry which is preliminary data.</text>
</comment>
<evidence type="ECO:0000313" key="2">
    <source>
        <dbReference type="Proteomes" id="UP000790709"/>
    </source>
</evidence>
<reference evidence="1" key="1">
    <citation type="journal article" date="2021" name="New Phytol.">
        <title>Evolutionary innovations through gain and loss of genes in the ectomycorrhizal Boletales.</title>
        <authorList>
            <person name="Wu G."/>
            <person name="Miyauchi S."/>
            <person name="Morin E."/>
            <person name="Kuo A."/>
            <person name="Drula E."/>
            <person name="Varga T."/>
            <person name="Kohler A."/>
            <person name="Feng B."/>
            <person name="Cao Y."/>
            <person name="Lipzen A."/>
            <person name="Daum C."/>
            <person name="Hundley H."/>
            <person name="Pangilinan J."/>
            <person name="Johnson J."/>
            <person name="Barry K."/>
            <person name="LaButti K."/>
            <person name="Ng V."/>
            <person name="Ahrendt S."/>
            <person name="Min B."/>
            <person name="Choi I.G."/>
            <person name="Park H."/>
            <person name="Plett J.M."/>
            <person name="Magnuson J."/>
            <person name="Spatafora J.W."/>
            <person name="Nagy L.G."/>
            <person name="Henrissat B."/>
            <person name="Grigoriev I.V."/>
            <person name="Yang Z.L."/>
            <person name="Xu J."/>
            <person name="Martin F.M."/>
        </authorList>
    </citation>
    <scope>NUCLEOTIDE SEQUENCE</scope>
    <source>
        <strain evidence="1">KUC20120723A-06</strain>
    </source>
</reference>
<keyword evidence="2" id="KW-1185">Reference proteome</keyword>
<accession>A0ACB8BUS9</accession>
<sequence>MTTNPSHILIARNSRGTNNPSASLSSPTETHAAAAGIFRSSGSPPWLLEECETDDIVSELSLYDTDEAIEIDDTFTRNNRFPGTVKIVVESTTFWAHKEVLFFASPFFEAALSGSWLETGRPPSLSSVITISQPPSIPGEKGINEVPTEMTFTPEEPEDSPIEVNLPRKSSDTSGTSESEDSDLDTFHDDHQKVHARNNSLAKLQGEGEGNTKHDIPQAKGRQKSEDRVPPRRTSHSANAAARRRQKTSGHDAVIVLKEERASTFHDFLKFVYPHLECTITWNNVEGLMNISHKLCVPTLQQECLTFLLTHAAGKPIKAMRIAELFEEEELYRESSRFVLDNPGGWSEQELSTLSHDTLLKLEKRRNWFLERVLKLGLTPLAKEYQCCSTCPDSVNCARLLEEKWRQAYNAVFRFGPCQPSMVYRYLRNLEGVSPPLSLTHLACQTTAKAFTATLFDRMFSLGIRSEAAVAPLGARVAAVAAAATGPRRHFLFCTLKPEKNIPRSKRSRELL</sequence>
<protein>
    <submittedName>
        <fullName evidence="1">Uncharacterized protein</fullName>
    </submittedName>
</protein>
<proteinExistence type="predicted"/>
<evidence type="ECO:0000313" key="1">
    <source>
        <dbReference type="EMBL" id="KAH7928895.1"/>
    </source>
</evidence>
<gene>
    <name evidence="1" type="ORF">BV22DRAFT_1110181</name>
</gene>
<dbReference type="Proteomes" id="UP000790709">
    <property type="component" value="Unassembled WGS sequence"/>
</dbReference>
<dbReference type="EMBL" id="MU266347">
    <property type="protein sequence ID" value="KAH7928895.1"/>
    <property type="molecule type" value="Genomic_DNA"/>
</dbReference>
<name>A0ACB8BUS9_9AGAM</name>